<evidence type="ECO:0000313" key="1">
    <source>
        <dbReference type="EMBL" id="QKS83158.1"/>
    </source>
</evidence>
<proteinExistence type="predicted"/>
<evidence type="ECO:0000313" key="2">
    <source>
        <dbReference type="Proteomes" id="UP000509545"/>
    </source>
</evidence>
<dbReference type="KEGG" id="pbz:GN234_14900"/>
<keyword evidence="2" id="KW-1185">Reference proteome</keyword>
<dbReference type="AlphaFoldDB" id="A0A6N1CDZ9"/>
<name>A0A6N1CDZ9_9PSED</name>
<protein>
    <submittedName>
        <fullName evidence="1">Uncharacterized protein</fullName>
    </submittedName>
</protein>
<accession>A0A6N1CDZ9</accession>
<dbReference type="RefSeq" id="WP_176688706.1">
    <property type="nucleotide sequence ID" value="NZ_CP048810.1"/>
</dbReference>
<dbReference type="EMBL" id="CP048810">
    <property type="protein sequence ID" value="QKS83158.1"/>
    <property type="molecule type" value="Genomic_DNA"/>
</dbReference>
<sequence>MSDHCSVFINAGAVVLLSADMLEQEKCDVMNSVLFAQLVADKRYPALTSLGEWYGAYREVLQTGWLQKAVAWDNFTLDASSTCTMMTWVEKRLGTYVDQTKVTEFTRLLNRVAQLPCTLPAIERLCKRVQGTRSPEPACRVRLQVILAQRGPVLNSVCVEFETGHITTNPLGSLFSTGPVPGDIQLRCFQANLSDALYAPVRDAIIKKLGDKAAKNIIDISDAVEPEVTGAVSL</sequence>
<dbReference type="Proteomes" id="UP000509545">
    <property type="component" value="Chromosome"/>
</dbReference>
<reference evidence="1 2" key="1">
    <citation type="submission" date="2020-02" db="EMBL/GenBank/DDBJ databases">
        <authorList>
            <person name="Liang J."/>
        </authorList>
    </citation>
    <scope>NUCLEOTIDE SEQUENCE [LARGE SCALE GENOMIC DNA]</scope>
    <source>
        <strain evidence="1 2">L22-9</strain>
    </source>
</reference>
<gene>
    <name evidence="1" type="ORF">GN234_14900</name>
</gene>
<organism evidence="1 2">
    <name type="scientific">Pseudomonas bijieensis</name>
    <dbReference type="NCBI Taxonomy" id="2681983"/>
    <lineage>
        <taxon>Bacteria</taxon>
        <taxon>Pseudomonadati</taxon>
        <taxon>Pseudomonadota</taxon>
        <taxon>Gammaproteobacteria</taxon>
        <taxon>Pseudomonadales</taxon>
        <taxon>Pseudomonadaceae</taxon>
        <taxon>Pseudomonas</taxon>
    </lineage>
</organism>